<dbReference type="EMBL" id="MU277224">
    <property type="protein sequence ID" value="KAI0059701.1"/>
    <property type="molecule type" value="Genomic_DNA"/>
</dbReference>
<accession>A0ACB8SV54</accession>
<reference evidence="1" key="2">
    <citation type="journal article" date="2022" name="New Phytol.">
        <title>Evolutionary transition to the ectomycorrhizal habit in the genomes of a hyperdiverse lineage of mushroom-forming fungi.</title>
        <authorList>
            <person name="Looney B."/>
            <person name="Miyauchi S."/>
            <person name="Morin E."/>
            <person name="Drula E."/>
            <person name="Courty P.E."/>
            <person name="Kohler A."/>
            <person name="Kuo A."/>
            <person name="LaButti K."/>
            <person name="Pangilinan J."/>
            <person name="Lipzen A."/>
            <person name="Riley R."/>
            <person name="Andreopoulos W."/>
            <person name="He G."/>
            <person name="Johnson J."/>
            <person name="Nolan M."/>
            <person name="Tritt A."/>
            <person name="Barry K.W."/>
            <person name="Grigoriev I.V."/>
            <person name="Nagy L.G."/>
            <person name="Hibbett D."/>
            <person name="Henrissat B."/>
            <person name="Matheny P.B."/>
            <person name="Labbe J."/>
            <person name="Martin F.M."/>
        </authorList>
    </citation>
    <scope>NUCLEOTIDE SEQUENCE</scope>
    <source>
        <strain evidence="1">HHB10654</strain>
    </source>
</reference>
<organism evidence="1 2">
    <name type="scientific">Artomyces pyxidatus</name>
    <dbReference type="NCBI Taxonomy" id="48021"/>
    <lineage>
        <taxon>Eukaryota</taxon>
        <taxon>Fungi</taxon>
        <taxon>Dikarya</taxon>
        <taxon>Basidiomycota</taxon>
        <taxon>Agaricomycotina</taxon>
        <taxon>Agaricomycetes</taxon>
        <taxon>Russulales</taxon>
        <taxon>Auriscalpiaceae</taxon>
        <taxon>Artomyces</taxon>
    </lineage>
</organism>
<name>A0ACB8SV54_9AGAM</name>
<comment type="caution">
    <text evidence="1">The sequence shown here is derived from an EMBL/GenBank/DDBJ whole genome shotgun (WGS) entry which is preliminary data.</text>
</comment>
<proteinExistence type="predicted"/>
<keyword evidence="2" id="KW-1185">Reference proteome</keyword>
<dbReference type="Proteomes" id="UP000814140">
    <property type="component" value="Unassembled WGS sequence"/>
</dbReference>
<gene>
    <name evidence="1" type="ORF">BV25DRAFT_1828679</name>
</gene>
<reference evidence="1" key="1">
    <citation type="submission" date="2021-03" db="EMBL/GenBank/DDBJ databases">
        <authorList>
            <consortium name="DOE Joint Genome Institute"/>
            <person name="Ahrendt S."/>
            <person name="Looney B.P."/>
            <person name="Miyauchi S."/>
            <person name="Morin E."/>
            <person name="Drula E."/>
            <person name="Courty P.E."/>
            <person name="Chicoki N."/>
            <person name="Fauchery L."/>
            <person name="Kohler A."/>
            <person name="Kuo A."/>
            <person name="Labutti K."/>
            <person name="Pangilinan J."/>
            <person name="Lipzen A."/>
            <person name="Riley R."/>
            <person name="Andreopoulos W."/>
            <person name="He G."/>
            <person name="Johnson J."/>
            <person name="Barry K.W."/>
            <person name="Grigoriev I.V."/>
            <person name="Nagy L."/>
            <person name="Hibbett D."/>
            <person name="Henrissat B."/>
            <person name="Matheny P.B."/>
            <person name="Labbe J."/>
            <person name="Martin F."/>
        </authorList>
    </citation>
    <scope>NUCLEOTIDE SEQUENCE</scope>
    <source>
        <strain evidence="1">HHB10654</strain>
    </source>
</reference>
<sequence length="322" mass="34756">MCTNATSHRVARKRTAAQKQSSPSPAKARASRKKVVRRAIQSTAGQSFSTPPSSVLRAPATWTTEGPANLFLLCGEYAVTEIGRKTFYFGRAPPSPGRPRVLFWPEDDIVEGPVFSPRAGTGPRRLNAFGYEDSCTEERAVPPGVFGRRARARDAFADRAKAWRAAHPELAGQAVPAITARADPAHATQVEPSPAAQVDPAPDVEVVVVWPDNTPLIIVTAPDEAPPTILTGPELPEAELANESLVALLGREAAEAGLQRAVMRDRNARHVKPLPRRARVDAMDVDARVEEGPRLRKLLPRACKSRPVKPLPRRAAKNGNGA</sequence>
<protein>
    <submittedName>
        <fullName evidence="1">Uncharacterized protein</fullName>
    </submittedName>
</protein>
<evidence type="ECO:0000313" key="2">
    <source>
        <dbReference type="Proteomes" id="UP000814140"/>
    </source>
</evidence>
<evidence type="ECO:0000313" key="1">
    <source>
        <dbReference type="EMBL" id="KAI0059701.1"/>
    </source>
</evidence>